<dbReference type="InParanoid" id="S7WAV2"/>
<keyword evidence="2" id="KW-1185">Reference proteome</keyword>
<dbReference type="VEuPathDB" id="MicrosporidiaDB:SLOPH_1804"/>
<accession>S7WAV2</accession>
<evidence type="ECO:0000313" key="1">
    <source>
        <dbReference type="EMBL" id="EPR78907.1"/>
    </source>
</evidence>
<evidence type="ECO:0000313" key="2">
    <source>
        <dbReference type="Proteomes" id="UP000014978"/>
    </source>
</evidence>
<name>S7WAV2_SPRLO</name>
<proteinExistence type="predicted"/>
<reference evidence="2" key="1">
    <citation type="journal article" date="2013" name="PLoS Genet.">
        <title>The genome of Spraguea lophii and the basis of host-microsporidian interactions.</title>
        <authorList>
            <person name="Campbell S.E."/>
            <person name="Williams T.A."/>
            <person name="Yousuf A."/>
            <person name="Soanes D.M."/>
            <person name="Paszkiewicz K.H."/>
            <person name="Williams B.A.P."/>
        </authorList>
    </citation>
    <scope>NUCLEOTIDE SEQUENCE [LARGE SCALE GENOMIC DNA]</scope>
    <source>
        <strain evidence="2">42_110</strain>
    </source>
</reference>
<comment type="caution">
    <text evidence="1">The sequence shown here is derived from an EMBL/GenBank/DDBJ whole genome shotgun (WGS) entry which is preliminary data.</text>
</comment>
<dbReference type="Proteomes" id="UP000014978">
    <property type="component" value="Unassembled WGS sequence"/>
</dbReference>
<sequence length="344" mass="40539">MINADRELARSLSKYCISHVYTLYKHSLEQNGISYIPYLVPMEKIIKNEEMGCCQSANTILKNMGLSYRVQMVYIKKYDGLSTIDLLQYVDHLFMASKKSIRKKKREVRIIKNILMDRDNLVYDSLNFLSLTRRTFHPERCYYVPGMKNSDIFSFIVSMTTVKKLITCYKNLVVENILKRLPYPFGVDRILKSRVSTFQLSDMDVIKTDGEILKELSNGIIIKPIKNTLSCCISTNTYSFKPSNDIKIHKKIISHPNWCINHIECNNTYTFDIFIMLRIKISIQPNEFMNYFILNNHSYLEIEIDDKTEIVSFVEFYMLLTKNKEYEDYWKNKGVGYDEYLDIV</sequence>
<dbReference type="EMBL" id="ATCN01000488">
    <property type="protein sequence ID" value="EPR78907.1"/>
    <property type="molecule type" value="Genomic_DNA"/>
</dbReference>
<protein>
    <submittedName>
        <fullName evidence="1">Uncharacterized protein</fullName>
    </submittedName>
</protein>
<dbReference type="AlphaFoldDB" id="S7WAV2"/>
<gene>
    <name evidence="1" type="ORF">SLOPH_1804</name>
</gene>
<dbReference type="OrthoDB" id="2190684at2759"/>
<organism evidence="1 2">
    <name type="scientific">Spraguea lophii (strain 42_110)</name>
    <name type="common">Microsporidian parasite</name>
    <dbReference type="NCBI Taxonomy" id="1358809"/>
    <lineage>
        <taxon>Eukaryota</taxon>
        <taxon>Fungi</taxon>
        <taxon>Fungi incertae sedis</taxon>
        <taxon>Microsporidia</taxon>
        <taxon>Spragueidae</taxon>
        <taxon>Spraguea</taxon>
    </lineage>
</organism>
<dbReference type="HOGENOM" id="CLU_806919_0_0_1"/>